<evidence type="ECO:0000256" key="4">
    <source>
        <dbReference type="ARBA" id="ARBA00022692"/>
    </source>
</evidence>
<feature type="transmembrane region" description="Helical" evidence="7">
    <location>
        <begin position="116"/>
        <end position="138"/>
    </location>
</feature>
<evidence type="ECO:0000256" key="3">
    <source>
        <dbReference type="ARBA" id="ARBA00022475"/>
    </source>
</evidence>
<keyword evidence="4 7" id="KW-0812">Transmembrane</keyword>
<proteinExistence type="inferred from homology"/>
<protein>
    <submittedName>
        <fullName evidence="8">Cytochrome d ubiquinol oxidase subunit II</fullName>
    </submittedName>
</protein>
<feature type="transmembrane region" description="Helical" evidence="7">
    <location>
        <begin position="75"/>
        <end position="96"/>
    </location>
</feature>
<dbReference type="RefSeq" id="WP_066721166.1">
    <property type="nucleotide sequence ID" value="NZ_JBHSLU010000007.1"/>
</dbReference>
<keyword evidence="6 7" id="KW-0472">Membrane</keyword>
<evidence type="ECO:0000313" key="8">
    <source>
        <dbReference type="EMBL" id="MFC5504508.1"/>
    </source>
</evidence>
<gene>
    <name evidence="8" type="primary">cydB</name>
    <name evidence="8" type="ORF">ACFPN9_04470</name>
</gene>
<dbReference type="PANTHER" id="PTHR43141">
    <property type="entry name" value="CYTOCHROME BD2 SUBUNIT II"/>
    <property type="match status" value="1"/>
</dbReference>
<feature type="transmembrane region" description="Helical" evidence="7">
    <location>
        <begin position="192"/>
        <end position="211"/>
    </location>
</feature>
<reference evidence="9" key="1">
    <citation type="journal article" date="2019" name="Int. J. Syst. Evol. Microbiol.">
        <title>The Global Catalogue of Microorganisms (GCM) 10K type strain sequencing project: providing services to taxonomists for standard genome sequencing and annotation.</title>
        <authorList>
            <consortium name="The Broad Institute Genomics Platform"/>
            <consortium name="The Broad Institute Genome Sequencing Center for Infectious Disease"/>
            <person name="Wu L."/>
            <person name="Ma J."/>
        </authorList>
    </citation>
    <scope>NUCLEOTIDE SEQUENCE [LARGE SCALE GENOMIC DNA]</scope>
    <source>
        <strain evidence="9">CCUG 43117</strain>
    </source>
</reference>
<name>A0ABW0NXJ2_9HYPH</name>
<keyword evidence="9" id="KW-1185">Reference proteome</keyword>
<keyword evidence="5 7" id="KW-1133">Transmembrane helix</keyword>
<keyword evidence="3" id="KW-1003">Cell membrane</keyword>
<evidence type="ECO:0000256" key="6">
    <source>
        <dbReference type="ARBA" id="ARBA00023136"/>
    </source>
</evidence>
<feature type="transmembrane region" description="Helical" evidence="7">
    <location>
        <begin position="231"/>
        <end position="247"/>
    </location>
</feature>
<accession>A0ABW0NXJ2</accession>
<comment type="similarity">
    <text evidence="2">Belongs to the cytochrome ubiquinol oxidase subunit 2 family.</text>
</comment>
<feature type="transmembrane region" description="Helical" evidence="7">
    <location>
        <begin position="300"/>
        <end position="323"/>
    </location>
</feature>
<feature type="transmembrane region" description="Helical" evidence="7">
    <location>
        <begin position="158"/>
        <end position="180"/>
    </location>
</feature>
<comment type="subcellular location">
    <subcellularLocation>
        <location evidence="1">Cell membrane</location>
        <topology evidence="1">Multi-pass membrane protein</topology>
    </subcellularLocation>
</comment>
<dbReference type="Pfam" id="PF02322">
    <property type="entry name" value="Cyt_bd_oxida_II"/>
    <property type="match status" value="1"/>
</dbReference>
<feature type="transmembrane region" description="Helical" evidence="7">
    <location>
        <begin position="7"/>
        <end position="34"/>
    </location>
</feature>
<dbReference type="PIRSF" id="PIRSF000267">
    <property type="entry name" value="Cyt_oxidse_sub2"/>
    <property type="match status" value="1"/>
</dbReference>
<sequence length="334" mass="37442">MEWYLPVIWAGLIGTAVMLYVVLDGFDLGIAILFPTTRDEGERDQMMNSVAPFWDGNETWLVLGGGGLWVAFPTAYAIIMPAFYLPVTLMLLALIFRGVAFEFRWVAKPKHRVWDLAFWLGSTLAAFAQGLILGGMIQGITVVDRQFAGGPFDWFTPFTLMCGAGVVVGYALLGATWLIYKTEGRVAERARSQAKVLLLGLLAFALIVSLWTPYAHPRIAERWFTWRNMALLWPLPVLTALCGFLAWRRLHGRHEFTPFALTIAIFVLCFLGLAVSNYPYLVPPDLTIWDVAAAPSSHVFVLIGVTFLLPMILFYTAFVYWTFRGKVKADSGYH</sequence>
<feature type="transmembrane region" description="Helical" evidence="7">
    <location>
        <begin position="259"/>
        <end position="280"/>
    </location>
</feature>
<dbReference type="EMBL" id="JBHSLU010000007">
    <property type="protein sequence ID" value="MFC5504508.1"/>
    <property type="molecule type" value="Genomic_DNA"/>
</dbReference>
<comment type="caution">
    <text evidence="8">The sequence shown here is derived from an EMBL/GenBank/DDBJ whole genome shotgun (WGS) entry which is preliminary data.</text>
</comment>
<evidence type="ECO:0000256" key="2">
    <source>
        <dbReference type="ARBA" id="ARBA00007543"/>
    </source>
</evidence>
<dbReference type="NCBIfam" id="TIGR00203">
    <property type="entry name" value="cydB"/>
    <property type="match status" value="1"/>
</dbReference>
<dbReference type="Proteomes" id="UP001596060">
    <property type="component" value="Unassembled WGS sequence"/>
</dbReference>
<dbReference type="PANTHER" id="PTHR43141:SF4">
    <property type="entry name" value="CYTOCHROME BD2 SUBUNIT II"/>
    <property type="match status" value="1"/>
</dbReference>
<organism evidence="8 9">
    <name type="scientific">Bosea massiliensis</name>
    <dbReference type="NCBI Taxonomy" id="151419"/>
    <lineage>
        <taxon>Bacteria</taxon>
        <taxon>Pseudomonadati</taxon>
        <taxon>Pseudomonadota</taxon>
        <taxon>Alphaproteobacteria</taxon>
        <taxon>Hyphomicrobiales</taxon>
        <taxon>Boseaceae</taxon>
        <taxon>Bosea</taxon>
    </lineage>
</organism>
<evidence type="ECO:0000313" key="9">
    <source>
        <dbReference type="Proteomes" id="UP001596060"/>
    </source>
</evidence>
<evidence type="ECO:0000256" key="1">
    <source>
        <dbReference type="ARBA" id="ARBA00004651"/>
    </source>
</evidence>
<evidence type="ECO:0000256" key="7">
    <source>
        <dbReference type="SAM" id="Phobius"/>
    </source>
</evidence>
<dbReference type="InterPro" id="IPR003317">
    <property type="entry name" value="Cyt-d_oxidase_su2"/>
</dbReference>
<evidence type="ECO:0000256" key="5">
    <source>
        <dbReference type="ARBA" id="ARBA00022989"/>
    </source>
</evidence>